<name>A0A485NCU5_LYNPA</name>
<dbReference type="EMBL" id="CAAGRJ010013862">
    <property type="protein sequence ID" value="VFV30213.1"/>
    <property type="molecule type" value="Genomic_DNA"/>
</dbReference>
<evidence type="ECO:0000313" key="3">
    <source>
        <dbReference type="Proteomes" id="UP000386466"/>
    </source>
</evidence>
<dbReference type="Proteomes" id="UP000386466">
    <property type="component" value="Unassembled WGS sequence"/>
</dbReference>
<feature type="compositionally biased region" description="Basic and acidic residues" evidence="1">
    <location>
        <begin position="144"/>
        <end position="154"/>
    </location>
</feature>
<sequence>MSRPRACNCTRCKGHSGDRKGKTQSSQRLHFACTVRAPVTQNGRYKHWCLFLEISDTATSSGWAPVASSPGLTPRVSGRFLPSLSSPWAAAAAAAAARSVAELSPQSPPGAAIRSPRRLRRLPSLASAEPAAVHVAPELAGSPERAESRAESGRRGRGRRGGGERARGAGTGRRKGRAARSPGARPAPARPAPGPGRPGKRPLPGRPPAPPVTPGGRCSRDRSHPHPASPLPRLQPPPAELHYARQFRHFAKTKTRGRRKRRTGRARRRRERRTARCEPGRGPVLGTTPPLVSAEPLISKAAETPACLRLR</sequence>
<evidence type="ECO:0000256" key="1">
    <source>
        <dbReference type="SAM" id="MobiDB-lite"/>
    </source>
</evidence>
<feature type="compositionally biased region" description="Pro residues" evidence="1">
    <location>
        <begin position="204"/>
        <end position="213"/>
    </location>
</feature>
<evidence type="ECO:0000313" key="2">
    <source>
        <dbReference type="EMBL" id="VFV30213.1"/>
    </source>
</evidence>
<gene>
    <name evidence="2" type="ORF">LYPA_23C011141</name>
</gene>
<feature type="region of interest" description="Disordered" evidence="1">
    <location>
        <begin position="126"/>
        <end position="297"/>
    </location>
</feature>
<reference evidence="2 3" key="1">
    <citation type="submission" date="2019-01" db="EMBL/GenBank/DDBJ databases">
        <authorList>
            <person name="Alioto T."/>
            <person name="Alioto T."/>
        </authorList>
    </citation>
    <scope>NUCLEOTIDE SEQUENCE [LARGE SCALE GENOMIC DNA]</scope>
</reference>
<accession>A0A485NCU5</accession>
<organism evidence="2 3">
    <name type="scientific">Lynx pardinus</name>
    <name type="common">Iberian lynx</name>
    <name type="synonym">Felis pardina</name>
    <dbReference type="NCBI Taxonomy" id="191816"/>
    <lineage>
        <taxon>Eukaryota</taxon>
        <taxon>Metazoa</taxon>
        <taxon>Chordata</taxon>
        <taxon>Craniata</taxon>
        <taxon>Vertebrata</taxon>
        <taxon>Euteleostomi</taxon>
        <taxon>Mammalia</taxon>
        <taxon>Eutheria</taxon>
        <taxon>Laurasiatheria</taxon>
        <taxon>Carnivora</taxon>
        <taxon>Feliformia</taxon>
        <taxon>Felidae</taxon>
        <taxon>Felinae</taxon>
        <taxon>Lynx</taxon>
    </lineage>
</organism>
<protein>
    <submittedName>
        <fullName evidence="2">Uncharacterized protein</fullName>
    </submittedName>
</protein>
<feature type="compositionally biased region" description="Pro residues" evidence="1">
    <location>
        <begin position="227"/>
        <end position="239"/>
    </location>
</feature>
<feature type="compositionally biased region" description="Basic residues" evidence="1">
    <location>
        <begin position="245"/>
        <end position="273"/>
    </location>
</feature>
<proteinExistence type="predicted"/>
<keyword evidence="3" id="KW-1185">Reference proteome</keyword>
<dbReference type="AlphaFoldDB" id="A0A485NCU5"/>